<dbReference type="RefSeq" id="WP_142892331.1">
    <property type="nucleotide sequence ID" value="NZ_ML660161.1"/>
</dbReference>
<keyword evidence="3" id="KW-1185">Reference proteome</keyword>
<proteinExistence type="predicted"/>
<dbReference type="InterPro" id="IPR011050">
    <property type="entry name" value="Pectin_lyase_fold/virulence"/>
</dbReference>
<dbReference type="SUPFAM" id="SSF51126">
    <property type="entry name" value="Pectin lyase-like"/>
    <property type="match status" value="1"/>
</dbReference>
<dbReference type="OrthoDB" id="9815351at2"/>
<accession>A0A545UH97</accession>
<sequence length="892" mass="101995">MKKVVWLLGIVLPVLFSQNARAISNSEKLKSSLIFDCDYYVDKRNNYDLRNLKSCDAAKNHWLSHGVYEGRRSSPFFHVKDYVAMHSDLKKAYGTNYYKIALHYYNHGKSEGRKTRWALESTVFNASDYKHFNDDLKINGVDMNDAQLKDHWAREGVFDGRRASFTFDVHEYVRMYSDIRVHSAVEDINATDYLVGVNHFARAGFKERRGGTRFLRKPYFNCDEYRQINKDLSNMTCLQASKHWLKSGLREGRVGTSDFSIKEYLNDNPKLKQRFGSQYYIAWHYYIRHGVKSNFYEINEAGGITFNDLENYWVSNLTPRPETAKFTDSRTVIQSKINSIKSNEENEYGVLKFTAGEYQLNCAPNTWCLELNTANKILLEGEIDPFTGEVLTTFVIKNAQSGVFYLEESKDVIIKNINIVYDTVPFIQGTITAINKANRTFELALDADLKSMGADDFTLVEDDKGTATTEDDLNNIMFGFLLDDKQPTRKRKTRSHYSVKEVSEKSFNKFEIELVNDEHMANFSSDATIGNRFVMIERNDKRHAIYVHDSRGGNVEFHNISMDASPGLSVMLQRNEKTDFVFNNLQIKPKKESWFLSTNGDGIHAQSNRGKIILANSYFQGMADDATNFYANEIRVKKLLDTTSEGIKTHISAYQFAVGDTVQFLSEDKFLIETVVKKVNQESGTANDYVIFGEIPNEIKQDNVFCTNSEECTVGDLLKRYITYNVDRSSTNSIVQNNIFAPNRRSGVLAKSDGIAIKDNVFMFTDVNAINLSSDSTEGPLIKSATIEGNKMGVGQVMTKSESIKVVMPFSNNSSFKKVDITNNEISNCTIECIKFEKRHSDCVSNNLFTFNNGYSRLDWNEPDESRLVVKGTTCVDENRFYDDRPQIYDTH</sequence>
<feature type="chain" id="PRO_5021749382" description="Right-handed parallel beta-helix repeat-containing protein" evidence="1">
    <location>
        <begin position="23"/>
        <end position="892"/>
    </location>
</feature>
<gene>
    <name evidence="2" type="ORF">FLL46_04750</name>
</gene>
<evidence type="ECO:0000313" key="3">
    <source>
        <dbReference type="Proteomes" id="UP000315439"/>
    </source>
</evidence>
<keyword evidence="1" id="KW-0732">Signal</keyword>
<evidence type="ECO:0000256" key="1">
    <source>
        <dbReference type="SAM" id="SignalP"/>
    </source>
</evidence>
<dbReference type="AlphaFoldDB" id="A0A545UH97"/>
<name>A0A545UH97_9GAMM</name>
<comment type="caution">
    <text evidence="2">The sequence shown here is derived from an EMBL/GenBank/DDBJ whole genome shotgun (WGS) entry which is preliminary data.</text>
</comment>
<dbReference type="EMBL" id="VIKS01000003">
    <property type="protein sequence ID" value="TQV88846.1"/>
    <property type="molecule type" value="Genomic_DNA"/>
</dbReference>
<organism evidence="2 3">
    <name type="scientific">Aliikangiella coralliicola</name>
    <dbReference type="NCBI Taxonomy" id="2592383"/>
    <lineage>
        <taxon>Bacteria</taxon>
        <taxon>Pseudomonadati</taxon>
        <taxon>Pseudomonadota</taxon>
        <taxon>Gammaproteobacteria</taxon>
        <taxon>Oceanospirillales</taxon>
        <taxon>Pleioneaceae</taxon>
        <taxon>Aliikangiella</taxon>
    </lineage>
</organism>
<protein>
    <recommendedName>
        <fullName evidence="4">Right-handed parallel beta-helix repeat-containing protein</fullName>
    </recommendedName>
</protein>
<dbReference type="Proteomes" id="UP000315439">
    <property type="component" value="Unassembled WGS sequence"/>
</dbReference>
<evidence type="ECO:0000313" key="2">
    <source>
        <dbReference type="EMBL" id="TQV88846.1"/>
    </source>
</evidence>
<feature type="signal peptide" evidence="1">
    <location>
        <begin position="1"/>
        <end position="22"/>
    </location>
</feature>
<evidence type="ECO:0008006" key="4">
    <source>
        <dbReference type="Google" id="ProtNLM"/>
    </source>
</evidence>
<reference evidence="2 3" key="1">
    <citation type="submission" date="2019-07" db="EMBL/GenBank/DDBJ databases">
        <title>Draft genome for Aliikangiella sp. M105.</title>
        <authorList>
            <person name="Wang G."/>
        </authorList>
    </citation>
    <scope>NUCLEOTIDE SEQUENCE [LARGE SCALE GENOMIC DNA]</scope>
    <source>
        <strain evidence="2 3">M105</strain>
    </source>
</reference>